<dbReference type="Gene3D" id="1.25.40.280">
    <property type="entry name" value="alix/aip1 like domains"/>
    <property type="match status" value="1"/>
</dbReference>
<organism evidence="2 3">
    <name type="scientific">Coemansia guatemalensis</name>
    <dbReference type="NCBI Taxonomy" id="2761395"/>
    <lineage>
        <taxon>Eukaryota</taxon>
        <taxon>Fungi</taxon>
        <taxon>Fungi incertae sedis</taxon>
        <taxon>Zoopagomycota</taxon>
        <taxon>Kickxellomycotina</taxon>
        <taxon>Kickxellomycetes</taxon>
        <taxon>Kickxellales</taxon>
        <taxon>Kickxellaceae</taxon>
        <taxon>Coemansia</taxon>
    </lineage>
</organism>
<keyword evidence="3" id="KW-1185">Reference proteome</keyword>
<sequence length="95" mass="11285">MSKPPCIAIPFKKTAEADWVRPLRQYIARTLQDDPEAYSTDCQILQRMRQDMRGAKADETGKDLIFRYYSHLEALERRFRVGELGVKTLFQWYVR</sequence>
<dbReference type="InterPro" id="IPR047138">
    <property type="entry name" value="RHPN1_2"/>
</dbReference>
<dbReference type="AlphaFoldDB" id="A0A9W8HWD0"/>
<comment type="caution">
    <text evidence="2">The sequence shown here is derived from an EMBL/GenBank/DDBJ whole genome shotgun (WGS) entry which is preliminary data.</text>
</comment>
<name>A0A9W8HWD0_9FUNG</name>
<dbReference type="Pfam" id="PF03097">
    <property type="entry name" value="BRO1"/>
    <property type="match status" value="1"/>
</dbReference>
<gene>
    <name evidence="2" type="primary">BRO1_2</name>
    <name evidence="2" type="ORF">H4R20_006210</name>
</gene>
<proteinExistence type="predicted"/>
<feature type="domain" description="BRO1" evidence="1">
    <location>
        <begin position="5"/>
        <end position="95"/>
    </location>
</feature>
<dbReference type="EMBL" id="JANBUO010002518">
    <property type="protein sequence ID" value="KAJ2794486.1"/>
    <property type="molecule type" value="Genomic_DNA"/>
</dbReference>
<dbReference type="PANTHER" id="PTHR23031:SF15">
    <property type="entry name" value="LD12055P"/>
    <property type="match status" value="1"/>
</dbReference>
<dbReference type="InterPro" id="IPR038499">
    <property type="entry name" value="BRO1_sf"/>
</dbReference>
<dbReference type="InterPro" id="IPR004328">
    <property type="entry name" value="BRO1_dom"/>
</dbReference>
<evidence type="ECO:0000313" key="2">
    <source>
        <dbReference type="EMBL" id="KAJ2794486.1"/>
    </source>
</evidence>
<dbReference type="GO" id="GO:0051497">
    <property type="term" value="P:negative regulation of stress fiber assembly"/>
    <property type="evidence" value="ECO:0007669"/>
    <property type="project" value="TreeGrafter"/>
</dbReference>
<accession>A0A9W8HWD0</accession>
<dbReference type="PANTHER" id="PTHR23031">
    <property type="entry name" value="RHOPHILIN"/>
    <property type="match status" value="1"/>
</dbReference>
<dbReference type="PROSITE" id="PS51180">
    <property type="entry name" value="BRO1"/>
    <property type="match status" value="1"/>
</dbReference>
<dbReference type="Proteomes" id="UP001140094">
    <property type="component" value="Unassembled WGS sequence"/>
</dbReference>
<evidence type="ECO:0000259" key="1">
    <source>
        <dbReference type="PROSITE" id="PS51180"/>
    </source>
</evidence>
<evidence type="ECO:0000313" key="3">
    <source>
        <dbReference type="Proteomes" id="UP001140094"/>
    </source>
</evidence>
<dbReference type="OrthoDB" id="2141925at2759"/>
<protein>
    <submittedName>
        <fullName evidence="2">Bck1-like resistance to osmotic shock</fullName>
    </submittedName>
</protein>
<reference evidence="2" key="1">
    <citation type="submission" date="2022-07" db="EMBL/GenBank/DDBJ databases">
        <title>Phylogenomic reconstructions and comparative analyses of Kickxellomycotina fungi.</title>
        <authorList>
            <person name="Reynolds N.K."/>
            <person name="Stajich J.E."/>
            <person name="Barry K."/>
            <person name="Grigoriev I.V."/>
            <person name="Crous P."/>
            <person name="Smith M.E."/>
        </authorList>
    </citation>
    <scope>NUCLEOTIDE SEQUENCE</scope>
    <source>
        <strain evidence="2">NRRL 1565</strain>
    </source>
</reference>